<feature type="domain" description="Phage tail collar" evidence="2">
    <location>
        <begin position="35"/>
        <end position="91"/>
    </location>
</feature>
<keyword evidence="4" id="KW-1185">Reference proteome</keyword>
<name>A0ABU2ZU00_9ALTE</name>
<comment type="caution">
    <text evidence="3">The sequence shown here is derived from an EMBL/GenBank/DDBJ whole genome shotgun (WGS) entry which is preliminary data.</text>
</comment>
<dbReference type="Proteomes" id="UP001253545">
    <property type="component" value="Unassembled WGS sequence"/>
</dbReference>
<gene>
    <name evidence="3" type="ORF">RM552_12830</name>
</gene>
<dbReference type="Pfam" id="PF07484">
    <property type="entry name" value="Collar"/>
    <property type="match status" value="1"/>
</dbReference>
<dbReference type="RefSeq" id="WP_311369252.1">
    <property type="nucleotide sequence ID" value="NZ_JAVRHX010000003.1"/>
</dbReference>
<feature type="region of interest" description="Disordered" evidence="1">
    <location>
        <begin position="84"/>
        <end position="113"/>
    </location>
</feature>
<proteinExistence type="predicted"/>
<dbReference type="InterPro" id="IPR037053">
    <property type="entry name" value="Phage_tail_collar_dom_sf"/>
</dbReference>
<sequence>MVLSRKLALSVAISTLLITFLFNPTRAIASERYLGEVILVSFNFCPRGTLNADGDLLQISQYQALYALLGTTYGGNGRTTFGLPDLRSRTPIGASNGGTLSPKKHGANSDLSTDSSAKQVGTLAMSYCVVVEGVFPSRQ</sequence>
<dbReference type="SUPFAM" id="SSF88874">
    <property type="entry name" value="Receptor-binding domain of short tail fibre protein gp12"/>
    <property type="match status" value="1"/>
</dbReference>
<evidence type="ECO:0000259" key="2">
    <source>
        <dbReference type="Pfam" id="PF07484"/>
    </source>
</evidence>
<dbReference type="Gene3D" id="3.90.1340.10">
    <property type="entry name" value="Phage tail collar domain"/>
    <property type="match status" value="1"/>
</dbReference>
<evidence type="ECO:0000313" key="4">
    <source>
        <dbReference type="Proteomes" id="UP001253545"/>
    </source>
</evidence>
<organism evidence="3 4">
    <name type="scientific">Glaciecola petra</name>
    <dbReference type="NCBI Taxonomy" id="3075602"/>
    <lineage>
        <taxon>Bacteria</taxon>
        <taxon>Pseudomonadati</taxon>
        <taxon>Pseudomonadota</taxon>
        <taxon>Gammaproteobacteria</taxon>
        <taxon>Alteromonadales</taxon>
        <taxon>Alteromonadaceae</taxon>
        <taxon>Glaciecola</taxon>
    </lineage>
</organism>
<evidence type="ECO:0000313" key="3">
    <source>
        <dbReference type="EMBL" id="MDT0595736.1"/>
    </source>
</evidence>
<dbReference type="InterPro" id="IPR011083">
    <property type="entry name" value="Phage_tail_collar_dom"/>
</dbReference>
<reference evidence="3 4" key="1">
    <citation type="submission" date="2023-09" db="EMBL/GenBank/DDBJ databases">
        <authorList>
            <person name="Rey-Velasco X."/>
        </authorList>
    </citation>
    <scope>NUCLEOTIDE SEQUENCE [LARGE SCALE GENOMIC DNA]</scope>
    <source>
        <strain evidence="3 4">P117</strain>
    </source>
</reference>
<protein>
    <submittedName>
        <fullName evidence="3">Tail fiber protein</fullName>
    </submittedName>
</protein>
<dbReference type="EMBL" id="JAVRHX010000003">
    <property type="protein sequence ID" value="MDT0595736.1"/>
    <property type="molecule type" value="Genomic_DNA"/>
</dbReference>
<accession>A0ABU2ZU00</accession>
<evidence type="ECO:0000256" key="1">
    <source>
        <dbReference type="SAM" id="MobiDB-lite"/>
    </source>
</evidence>